<dbReference type="Pfam" id="PF00128">
    <property type="entry name" value="Alpha-amylase"/>
    <property type="match status" value="2"/>
</dbReference>
<organism evidence="2 3">
    <name type="scientific">Mycoplasma phocimorsus</name>
    <dbReference type="NCBI Taxonomy" id="3045839"/>
    <lineage>
        <taxon>Bacteria</taxon>
        <taxon>Bacillati</taxon>
        <taxon>Mycoplasmatota</taxon>
        <taxon>Mollicutes</taxon>
        <taxon>Mycoplasmataceae</taxon>
        <taxon>Mycoplasma</taxon>
    </lineage>
</organism>
<dbReference type="InterPro" id="IPR006047">
    <property type="entry name" value="GH13_cat_dom"/>
</dbReference>
<gene>
    <name evidence="2" type="ORF">QLQ80_02610</name>
</gene>
<feature type="domain" description="Glycosyl hydrolase family 13 catalytic" evidence="1">
    <location>
        <begin position="7"/>
        <end position="130"/>
    </location>
</feature>
<reference evidence="2" key="1">
    <citation type="submission" date="2023-05" db="EMBL/GenBank/DDBJ databases">
        <title>Mycoplasma phocimorsus sp. nov., isolated from Scandinavian patients with seal finger or septic arthritis after contact with seals.</title>
        <authorList>
            <person name="Skafte-Holm A."/>
            <person name="Pedersen T.R."/>
            <person name="Froelund M."/>
            <person name="Stegger M."/>
            <person name="Qvortrup K."/>
            <person name="Michaels D.L."/>
            <person name="Brown D.R."/>
            <person name="Jensen J.S."/>
        </authorList>
    </citation>
    <scope>NUCLEOTIDE SEQUENCE</scope>
    <source>
        <strain evidence="2">M5725</strain>
    </source>
</reference>
<accession>A0AAJ1UWS2</accession>
<dbReference type="GO" id="GO:0004556">
    <property type="term" value="F:alpha-amylase activity"/>
    <property type="evidence" value="ECO:0007669"/>
    <property type="project" value="TreeGrafter"/>
</dbReference>
<name>A0AAJ1UWS2_9MOLU</name>
<protein>
    <submittedName>
        <fullName evidence="2">Alpha-amylase family glycosyl hydrolase</fullName>
    </submittedName>
</protein>
<dbReference type="Proteomes" id="UP001224428">
    <property type="component" value="Unassembled WGS sequence"/>
</dbReference>
<dbReference type="SUPFAM" id="SSF51445">
    <property type="entry name" value="(Trans)glycosidases"/>
    <property type="match status" value="1"/>
</dbReference>
<keyword evidence="2" id="KW-0378">Hydrolase</keyword>
<dbReference type="AlphaFoldDB" id="A0AAJ1UWS2"/>
<sequence>MKRYYYIQPKYFKDTSANGTGDFNGISEKIKTIKKNGVDVLIIPNNLFIYKSAIIEEIISKEMAYGSWEDFKNMIQKLKENNIKLYLEFKLSQIAEDIDSFGNLNERINIDTSSYNIQNLEIEKNESYYITKNDYTKSNDDSLESKIGILKDIWNFYLQIGISGFVLIFDQNKNLLKKGKTDNSLRALYSNVHSNLADVEIIYKISNKNYNVFKNSKNKLFDTLILDRIANLKTKNIAKVIRDILSFEDIIYNITYLNEKRIIHHYITNRICNDEIAKMLLTILLFNNKKHFLYFGDELGLNLFNKFKPPFILDVFLDNYFKEDSTKLIYPWNTNFNAGFSTSNSIKGVIENSYEFNNLKIQKNENNSVLHYFKTISNKFKKNAFQQSFNYKLKTKVSGNILELSYQTDDNKLILLANISEFIIKIKEVGADCLISSNWKLDINKDKETLNPFEVLIYTDSSYNRNSYLEH</sequence>
<comment type="caution">
    <text evidence="2">The sequence shown here is derived from an EMBL/GenBank/DDBJ whole genome shotgun (WGS) entry which is preliminary data.</text>
</comment>
<dbReference type="GO" id="GO:0009313">
    <property type="term" value="P:oligosaccharide catabolic process"/>
    <property type="evidence" value="ECO:0007669"/>
    <property type="project" value="TreeGrafter"/>
</dbReference>
<evidence type="ECO:0000313" key="3">
    <source>
        <dbReference type="Proteomes" id="UP001224428"/>
    </source>
</evidence>
<dbReference type="Gene3D" id="3.20.20.80">
    <property type="entry name" value="Glycosidases"/>
    <property type="match status" value="2"/>
</dbReference>
<dbReference type="InterPro" id="IPR017853">
    <property type="entry name" value="GH"/>
</dbReference>
<proteinExistence type="predicted"/>
<evidence type="ECO:0000259" key="1">
    <source>
        <dbReference type="Pfam" id="PF00128"/>
    </source>
</evidence>
<keyword evidence="3" id="KW-1185">Reference proteome</keyword>
<feature type="domain" description="Glycosyl hydrolase family 13 catalytic" evidence="1">
    <location>
        <begin position="194"/>
        <end position="382"/>
    </location>
</feature>
<dbReference type="PANTHER" id="PTHR10357:SF179">
    <property type="entry name" value="NEUTRAL AND BASIC AMINO ACID TRANSPORT PROTEIN RBAT"/>
    <property type="match status" value="1"/>
</dbReference>
<evidence type="ECO:0000313" key="2">
    <source>
        <dbReference type="EMBL" id="MDJ1645957.1"/>
    </source>
</evidence>
<dbReference type="RefSeq" id="WP_283827360.1">
    <property type="nucleotide sequence ID" value="NZ_JASDDP010000024.1"/>
</dbReference>
<dbReference type="EMBL" id="JASDDP010000024">
    <property type="protein sequence ID" value="MDJ1645957.1"/>
    <property type="molecule type" value="Genomic_DNA"/>
</dbReference>
<dbReference type="PANTHER" id="PTHR10357">
    <property type="entry name" value="ALPHA-AMYLASE FAMILY MEMBER"/>
    <property type="match status" value="1"/>
</dbReference>